<gene>
    <name evidence="2" type="ORF">SAMN02746019_00018930</name>
</gene>
<organism evidence="2 3">
    <name type="scientific">Thermoflexus hugenholtzii JAD2</name>
    <dbReference type="NCBI Taxonomy" id="877466"/>
    <lineage>
        <taxon>Bacteria</taxon>
        <taxon>Bacillati</taxon>
        <taxon>Chloroflexota</taxon>
        <taxon>Thermoflexia</taxon>
        <taxon>Thermoflexales</taxon>
        <taxon>Thermoflexaceae</taxon>
        <taxon>Thermoflexus</taxon>
    </lineage>
</organism>
<dbReference type="InParanoid" id="A0A212RS45"/>
<keyword evidence="2" id="KW-0540">Nuclease</keyword>
<dbReference type="EMBL" id="FYEK01000075">
    <property type="protein sequence ID" value="SNB75317.1"/>
    <property type="molecule type" value="Genomic_DNA"/>
</dbReference>
<evidence type="ECO:0000313" key="3">
    <source>
        <dbReference type="Proteomes" id="UP000197025"/>
    </source>
</evidence>
<dbReference type="AlphaFoldDB" id="A0A212RS45"/>
<dbReference type="OrthoDB" id="154427at2"/>
<keyword evidence="2" id="KW-0378">Hydrolase</keyword>
<dbReference type="Gene3D" id="3.90.1570.10">
    <property type="entry name" value="tt1808, chain A"/>
    <property type="match status" value="1"/>
</dbReference>
<dbReference type="InterPro" id="IPR008538">
    <property type="entry name" value="Uma2"/>
</dbReference>
<protein>
    <submittedName>
        <fullName evidence="2">Endonuclease, Uma2 family (Restriction endonuclease fold)</fullName>
    </submittedName>
</protein>
<dbReference type="Pfam" id="PF05685">
    <property type="entry name" value="Uma2"/>
    <property type="match status" value="1"/>
</dbReference>
<dbReference type="PANTHER" id="PTHR34107">
    <property type="entry name" value="SLL0198 PROTEIN-RELATED"/>
    <property type="match status" value="1"/>
</dbReference>
<sequence length="188" mass="21303">MGIRLDLLHRVTDEELWELSERNPGYQFERTADGRLIVTPTGGESGRRSGEIVGQLREWNRRARLGVVFDSSTGFRLPDGSLFAPDASWVRRERWEALSREEREGFVPLCPDAVFEVRSASQSLGELREKMTVYLANGARLGVLIDPYRKAVEIYRPGAPVERYEGVQQVPLDPELPGFTLELGPIFE</sequence>
<accession>A0A212RS45</accession>
<dbReference type="Proteomes" id="UP000197025">
    <property type="component" value="Unassembled WGS sequence"/>
</dbReference>
<dbReference type="CDD" id="cd06260">
    <property type="entry name" value="DUF820-like"/>
    <property type="match status" value="1"/>
</dbReference>
<dbReference type="InterPro" id="IPR012296">
    <property type="entry name" value="Nuclease_put_TT1808"/>
</dbReference>
<dbReference type="PANTHER" id="PTHR34107:SF7">
    <property type="entry name" value="SLR2092 PROTEIN"/>
    <property type="match status" value="1"/>
</dbReference>
<evidence type="ECO:0000259" key="1">
    <source>
        <dbReference type="Pfam" id="PF05685"/>
    </source>
</evidence>
<dbReference type="RefSeq" id="WP_088572412.1">
    <property type="nucleotide sequence ID" value="NZ_FYEK01000075.1"/>
</dbReference>
<feature type="domain" description="Putative restriction endonuclease" evidence="1">
    <location>
        <begin position="15"/>
        <end position="183"/>
    </location>
</feature>
<dbReference type="InterPro" id="IPR011335">
    <property type="entry name" value="Restrct_endonuc-II-like"/>
</dbReference>
<proteinExistence type="predicted"/>
<keyword evidence="3" id="KW-1185">Reference proteome</keyword>
<name>A0A212RS45_9CHLR</name>
<reference evidence="3" key="1">
    <citation type="submission" date="2017-06" db="EMBL/GenBank/DDBJ databases">
        <authorList>
            <person name="Varghese N."/>
            <person name="Submissions S."/>
        </authorList>
    </citation>
    <scope>NUCLEOTIDE SEQUENCE [LARGE SCALE GENOMIC DNA]</scope>
    <source>
        <strain evidence="3">JAD2</strain>
    </source>
</reference>
<evidence type="ECO:0000313" key="2">
    <source>
        <dbReference type="EMBL" id="SNB75317.1"/>
    </source>
</evidence>
<dbReference type="GO" id="GO:0004519">
    <property type="term" value="F:endonuclease activity"/>
    <property type="evidence" value="ECO:0007669"/>
    <property type="project" value="UniProtKB-KW"/>
</dbReference>
<keyword evidence="2" id="KW-0255">Endonuclease</keyword>
<dbReference type="SUPFAM" id="SSF52980">
    <property type="entry name" value="Restriction endonuclease-like"/>
    <property type="match status" value="1"/>
</dbReference>